<dbReference type="NCBIfam" id="NF003843">
    <property type="entry name" value="PRK05422.1"/>
    <property type="match status" value="1"/>
</dbReference>
<name>A0A1B1YWH3_9GAMM</name>
<evidence type="ECO:0000256" key="4">
    <source>
        <dbReference type="SAM" id="MobiDB-lite"/>
    </source>
</evidence>
<feature type="compositionally biased region" description="Basic and acidic residues" evidence="4">
    <location>
        <begin position="129"/>
        <end position="148"/>
    </location>
</feature>
<dbReference type="PANTHER" id="PTHR30308">
    <property type="entry name" value="TMRNA-BINDING COMPONENT OF TRANS-TRANSLATION TAGGING COMPLEX"/>
    <property type="match status" value="1"/>
</dbReference>
<proteinExistence type="inferred from homology"/>
<dbReference type="GO" id="GO:0070930">
    <property type="term" value="P:trans-translation-dependent protein tagging"/>
    <property type="evidence" value="ECO:0007669"/>
    <property type="project" value="TreeGrafter"/>
</dbReference>
<dbReference type="KEGG" id="gbi:PG2T_14115"/>
<dbReference type="OrthoDB" id="9805462at2"/>
<sequence length="155" mass="17799">MSSAPSATIIVNKKARFDYHLEDRFEAGIALEGWEVKSLRAGRVQLVDSYVIIKNGEAFLLGAIITPLPTVSTHYVPEPRRTRKLLLHREELNKLIGAVERKGYTLVALAMYWKRGKCKVEIGLAKGKQTHDKRDSERDRDWQRERGRILKSSKR</sequence>
<keyword evidence="2 3" id="KW-0694">RNA-binding</keyword>
<dbReference type="GO" id="GO:0070929">
    <property type="term" value="P:trans-translation"/>
    <property type="evidence" value="ECO:0007669"/>
    <property type="project" value="UniProtKB-UniRule"/>
</dbReference>
<comment type="similarity">
    <text evidence="3">Belongs to the SmpB family.</text>
</comment>
<dbReference type="AlphaFoldDB" id="A0A1B1YWH3"/>
<dbReference type="EMBL" id="CP014671">
    <property type="protein sequence ID" value="ANX05204.1"/>
    <property type="molecule type" value="Genomic_DNA"/>
</dbReference>
<dbReference type="STRING" id="1810504.PG2T_14115"/>
<dbReference type="CDD" id="cd09294">
    <property type="entry name" value="SmpB"/>
    <property type="match status" value="1"/>
</dbReference>
<dbReference type="GO" id="GO:0005829">
    <property type="term" value="C:cytosol"/>
    <property type="evidence" value="ECO:0007669"/>
    <property type="project" value="TreeGrafter"/>
</dbReference>
<organism evidence="5 6">
    <name type="scientific">Immundisolibacter cernigliae</name>
    <dbReference type="NCBI Taxonomy" id="1810504"/>
    <lineage>
        <taxon>Bacteria</taxon>
        <taxon>Pseudomonadati</taxon>
        <taxon>Pseudomonadota</taxon>
        <taxon>Gammaproteobacteria</taxon>
        <taxon>Immundisolibacterales</taxon>
        <taxon>Immundisolibacteraceae</taxon>
        <taxon>Immundisolibacter</taxon>
    </lineage>
</organism>
<evidence type="ECO:0000313" key="6">
    <source>
        <dbReference type="Proteomes" id="UP000092952"/>
    </source>
</evidence>
<evidence type="ECO:0000256" key="2">
    <source>
        <dbReference type="ARBA" id="ARBA00022884"/>
    </source>
</evidence>
<keyword evidence="1 3" id="KW-0963">Cytoplasm</keyword>
<comment type="subcellular location">
    <subcellularLocation>
        <location evidence="3">Cytoplasm</location>
    </subcellularLocation>
    <text evidence="3">The tmRNA-SmpB complex associates with stalled 70S ribosomes.</text>
</comment>
<dbReference type="PANTHER" id="PTHR30308:SF2">
    <property type="entry name" value="SSRA-BINDING PROTEIN"/>
    <property type="match status" value="1"/>
</dbReference>
<comment type="function">
    <text evidence="3">Required for rescue of stalled ribosomes mediated by trans-translation. Binds to transfer-messenger RNA (tmRNA), required for stable association of tmRNA with ribosomes. tmRNA and SmpB together mimic tRNA shape, replacing the anticodon stem-loop with SmpB. tmRNA is encoded by the ssrA gene; the 2 termini fold to resemble tRNA(Ala) and it encodes a 'tag peptide', a short internal open reading frame. During trans-translation Ala-aminoacylated tmRNA acts like a tRNA, entering the A-site of stalled ribosomes, displacing the stalled mRNA. The ribosome then switches to translate the ORF on the tmRNA; the nascent peptide is terminated with the 'tag peptide' encoded by the tmRNA and targeted for degradation. The ribosome is freed to recommence translation, which seems to be the essential function of trans-translation.</text>
</comment>
<dbReference type="Gene3D" id="2.40.280.10">
    <property type="match status" value="1"/>
</dbReference>
<reference evidence="6" key="1">
    <citation type="submission" date="2016-03" db="EMBL/GenBank/DDBJ databases">
        <title>Complete genome sequence of Solimmundus cernigliae, representing a novel lineage of polycyclic aromatic hydrocarbon degraders within the Gammaproteobacteria.</title>
        <authorList>
            <person name="Singleton D.R."/>
            <person name="Dickey A.N."/>
            <person name="Scholl E.H."/>
            <person name="Wright F.A."/>
            <person name="Aitken M.D."/>
        </authorList>
    </citation>
    <scope>NUCLEOTIDE SEQUENCE [LARGE SCALE GENOMIC DNA]</scope>
    <source>
        <strain evidence="6">TR3.2</strain>
    </source>
</reference>
<dbReference type="NCBIfam" id="TIGR00086">
    <property type="entry name" value="smpB"/>
    <property type="match status" value="1"/>
</dbReference>
<evidence type="ECO:0000313" key="5">
    <source>
        <dbReference type="EMBL" id="ANX05204.1"/>
    </source>
</evidence>
<evidence type="ECO:0000256" key="3">
    <source>
        <dbReference type="HAMAP-Rule" id="MF_00023"/>
    </source>
</evidence>
<protein>
    <recommendedName>
        <fullName evidence="3">SsrA-binding protein</fullName>
    </recommendedName>
    <alternativeName>
        <fullName evidence="3">Small protein B</fullName>
    </alternativeName>
</protein>
<dbReference type="RefSeq" id="WP_068806891.1">
    <property type="nucleotide sequence ID" value="NZ_CP014671.1"/>
</dbReference>
<dbReference type="Proteomes" id="UP000092952">
    <property type="component" value="Chromosome"/>
</dbReference>
<dbReference type="InterPro" id="IPR000037">
    <property type="entry name" value="SsrA-bd_prot"/>
</dbReference>
<evidence type="ECO:0000256" key="1">
    <source>
        <dbReference type="ARBA" id="ARBA00022490"/>
    </source>
</evidence>
<accession>A0A1B1YWH3</accession>
<dbReference type="InterPro" id="IPR023620">
    <property type="entry name" value="SmpB"/>
</dbReference>
<dbReference type="PROSITE" id="PS01317">
    <property type="entry name" value="SSRP"/>
    <property type="match status" value="1"/>
</dbReference>
<dbReference type="Pfam" id="PF01668">
    <property type="entry name" value="SmpB"/>
    <property type="match status" value="1"/>
</dbReference>
<dbReference type="InterPro" id="IPR020081">
    <property type="entry name" value="SsrA-bd_prot_CS"/>
</dbReference>
<dbReference type="HAMAP" id="MF_00023">
    <property type="entry name" value="SmpB"/>
    <property type="match status" value="1"/>
</dbReference>
<dbReference type="SUPFAM" id="SSF74982">
    <property type="entry name" value="Small protein B (SmpB)"/>
    <property type="match status" value="1"/>
</dbReference>
<dbReference type="FunCoup" id="A0A1B1YWH3">
    <property type="interactions" value="479"/>
</dbReference>
<gene>
    <name evidence="3 5" type="primary">smpB</name>
    <name evidence="5" type="ORF">PG2T_14115</name>
</gene>
<keyword evidence="6" id="KW-1185">Reference proteome</keyword>
<dbReference type="InParanoid" id="A0A1B1YWH3"/>
<feature type="region of interest" description="Disordered" evidence="4">
    <location>
        <begin position="126"/>
        <end position="155"/>
    </location>
</feature>
<dbReference type="GO" id="GO:0003723">
    <property type="term" value="F:RNA binding"/>
    <property type="evidence" value="ECO:0007669"/>
    <property type="project" value="UniProtKB-UniRule"/>
</dbReference>